<dbReference type="EMBL" id="BANC01000005">
    <property type="protein sequence ID" value="GAN78686.1"/>
    <property type="molecule type" value="Genomic_DNA"/>
</dbReference>
<dbReference type="Proteomes" id="UP000032668">
    <property type="component" value="Unassembled WGS sequence"/>
</dbReference>
<organism evidence="2 3">
    <name type="scientific">Acidocella aminolytica 101 = DSM 11237</name>
    <dbReference type="NCBI Taxonomy" id="1120923"/>
    <lineage>
        <taxon>Bacteria</taxon>
        <taxon>Pseudomonadati</taxon>
        <taxon>Pseudomonadota</taxon>
        <taxon>Alphaproteobacteria</taxon>
        <taxon>Acetobacterales</taxon>
        <taxon>Acidocellaceae</taxon>
        <taxon>Acidocella</taxon>
    </lineage>
</organism>
<gene>
    <name evidence="2" type="ORF">Aam_005_085</name>
</gene>
<dbReference type="OrthoDB" id="9795402at2"/>
<dbReference type="InterPro" id="IPR002725">
    <property type="entry name" value="YgjP-like_metallopeptidase"/>
</dbReference>
<dbReference type="Gene3D" id="3.30.2010.10">
    <property type="entry name" value="Metalloproteases ('zincins'), catalytic domain"/>
    <property type="match status" value="1"/>
</dbReference>
<dbReference type="RefSeq" id="WP_048877176.1">
    <property type="nucleotide sequence ID" value="NZ_BANC01000005.1"/>
</dbReference>
<dbReference type="AlphaFoldDB" id="A0A0D6PBH0"/>
<keyword evidence="3" id="KW-1185">Reference proteome</keyword>
<evidence type="ECO:0000313" key="3">
    <source>
        <dbReference type="Proteomes" id="UP000032668"/>
    </source>
</evidence>
<reference evidence="2 3" key="1">
    <citation type="submission" date="2012-11" db="EMBL/GenBank/DDBJ databases">
        <title>Whole genome sequence of Acidocella aminolytica 101 = DSM 11237.</title>
        <authorList>
            <person name="Azuma Y."/>
            <person name="Higashiura N."/>
            <person name="Hirakawa H."/>
            <person name="Matsushita K."/>
        </authorList>
    </citation>
    <scope>NUCLEOTIDE SEQUENCE [LARGE SCALE GENOMIC DNA]</scope>
    <source>
        <strain evidence="3">101 / DSM 11237</strain>
    </source>
</reference>
<dbReference type="Pfam" id="PF01863">
    <property type="entry name" value="YgjP-like"/>
    <property type="match status" value="1"/>
</dbReference>
<protein>
    <recommendedName>
        <fullName evidence="1">YgjP-like metallopeptidase domain-containing protein</fullName>
    </recommendedName>
</protein>
<comment type="caution">
    <text evidence="2">The sequence shown here is derived from an EMBL/GenBank/DDBJ whole genome shotgun (WGS) entry which is preliminary data.</text>
</comment>
<evidence type="ECO:0000313" key="2">
    <source>
        <dbReference type="EMBL" id="GAN78686.1"/>
    </source>
</evidence>
<accession>A0A0D6PBH0</accession>
<sequence>MSGAAFTTEFVPVQGALIAVSFKRSTRARRISLRVDPAQGVVITLPMRASRRAGLALLHEHEAWVSEKLDALPLPLALKPGAMVPVVGVPHEIVHVQNQRGGAWIESGAIYVTGEPEFLARRVSDCLKHLARQRLTARAAETAQRASLRPKVVRIKDTRSRWGSCAPDGTLAFCWRLICAPDFVQDYVVAHEVAHLRHMNHGPNFWALTDLLTPHRHAATTWLANEGPSLLRIH</sequence>
<dbReference type="STRING" id="1120923.SAMN02746095_00499"/>
<evidence type="ECO:0000259" key="1">
    <source>
        <dbReference type="Pfam" id="PF01863"/>
    </source>
</evidence>
<feature type="domain" description="YgjP-like metallopeptidase" evidence="1">
    <location>
        <begin position="29"/>
        <end position="225"/>
    </location>
</feature>
<proteinExistence type="predicted"/>
<name>A0A0D6PBH0_9PROT</name>
<dbReference type="InterPro" id="IPR053136">
    <property type="entry name" value="UTP_pyrophosphatase-like"/>
</dbReference>
<dbReference type="PANTHER" id="PTHR30399:SF1">
    <property type="entry name" value="UTP PYROPHOSPHATASE"/>
    <property type="match status" value="1"/>
</dbReference>
<dbReference type="PANTHER" id="PTHR30399">
    <property type="entry name" value="UNCHARACTERIZED PROTEIN YGJP"/>
    <property type="match status" value="1"/>
</dbReference>
<dbReference type="CDD" id="cd07344">
    <property type="entry name" value="M48_yhfN_like"/>
    <property type="match status" value="1"/>
</dbReference>